<protein>
    <recommendedName>
        <fullName evidence="3">Aspartyl protease</fullName>
    </recommendedName>
</protein>
<organism evidence="1 2">
    <name type="scientific">Sphingobacterium hungaricum</name>
    <dbReference type="NCBI Taxonomy" id="2082723"/>
    <lineage>
        <taxon>Bacteria</taxon>
        <taxon>Pseudomonadati</taxon>
        <taxon>Bacteroidota</taxon>
        <taxon>Sphingobacteriia</taxon>
        <taxon>Sphingobacteriales</taxon>
        <taxon>Sphingobacteriaceae</taxon>
        <taxon>Sphingobacterium</taxon>
    </lineage>
</organism>
<accession>A0A928UZE7</accession>
<name>A0A928UZE7_9SPHI</name>
<gene>
    <name evidence="1" type="ORF">C4F49_14490</name>
</gene>
<reference evidence="1" key="1">
    <citation type="submission" date="2018-02" db="EMBL/GenBank/DDBJ databases">
        <authorList>
            <person name="Vasarhelyi B.M."/>
            <person name="Deshmukh S."/>
            <person name="Balint B."/>
            <person name="Kukolya J."/>
        </authorList>
    </citation>
    <scope>NUCLEOTIDE SEQUENCE</scope>
    <source>
        <strain evidence="1">KB22</strain>
    </source>
</reference>
<evidence type="ECO:0000313" key="2">
    <source>
        <dbReference type="Proteomes" id="UP000616201"/>
    </source>
</evidence>
<dbReference type="Gene3D" id="2.40.70.10">
    <property type="entry name" value="Acid Proteases"/>
    <property type="match status" value="1"/>
</dbReference>
<dbReference type="InterPro" id="IPR034122">
    <property type="entry name" value="Retropepsin-like_bacterial"/>
</dbReference>
<dbReference type="AlphaFoldDB" id="A0A928UZE7"/>
<comment type="caution">
    <text evidence="1">The sequence shown here is derived from an EMBL/GenBank/DDBJ whole genome shotgun (WGS) entry which is preliminary data.</text>
</comment>
<evidence type="ECO:0008006" key="3">
    <source>
        <dbReference type="Google" id="ProtNLM"/>
    </source>
</evidence>
<sequence>MKIIQSNLLIVVFLLLFQAGFGQSLSSKKPKTTAKDYYERIDFEFVNNKIIIPIEINGKVYRFLVDTGAPNMISRELYDLLQPQFLKEISISDSNNKKQNIDLVLVKELKIGTLLFENIESLVYDFNENPVLKCFGFDGFIGSNMLRNSIIQLDADKKEMILTDNVNRLTLNNKASTKIKLIGDQGSPYIWINLKGKDDGKEQLLIDTGMGGLYSLSARNYKQFQKEEIFEVIAKGKGSSSVGIFADVEPIERLKLLVPTFKLGNTRFKNVVTTTSTDNNSKIGAGFLAHGIMTIDFINKKFYFEGKSNDIQIEEPVFGFTPTLSQNKLVIGVVWEDELKDYLQFGDEILEMNGTEFNESNFCSYWTNKSFFPDMDTVKIKVKSATGEVTEVIAHKKLASKSI</sequence>
<dbReference type="RefSeq" id="WP_196936745.1">
    <property type="nucleotide sequence ID" value="NZ_MU158698.1"/>
</dbReference>
<dbReference type="Proteomes" id="UP000616201">
    <property type="component" value="Unassembled WGS sequence"/>
</dbReference>
<dbReference type="Pfam" id="PF13650">
    <property type="entry name" value="Asp_protease_2"/>
    <property type="match status" value="1"/>
</dbReference>
<dbReference type="SUPFAM" id="SSF50630">
    <property type="entry name" value="Acid proteases"/>
    <property type="match status" value="1"/>
</dbReference>
<dbReference type="CDD" id="cd05483">
    <property type="entry name" value="retropepsin_like_bacteria"/>
    <property type="match status" value="1"/>
</dbReference>
<dbReference type="InterPro" id="IPR021109">
    <property type="entry name" value="Peptidase_aspartic_dom_sf"/>
</dbReference>
<dbReference type="EMBL" id="PRDK01000009">
    <property type="protein sequence ID" value="MBE8714888.1"/>
    <property type="molecule type" value="Genomic_DNA"/>
</dbReference>
<proteinExistence type="predicted"/>
<keyword evidence="2" id="KW-1185">Reference proteome</keyword>
<evidence type="ECO:0000313" key="1">
    <source>
        <dbReference type="EMBL" id="MBE8714888.1"/>
    </source>
</evidence>